<gene>
    <name evidence="1" type="ORF">NCTC10742_01506</name>
</gene>
<reference evidence="1 2" key="1">
    <citation type="submission" date="2018-06" db="EMBL/GenBank/DDBJ databases">
        <authorList>
            <consortium name="Pathogen Informatics"/>
            <person name="Doyle S."/>
        </authorList>
    </citation>
    <scope>NUCLEOTIDE SEQUENCE [LARGE SCALE GENOMIC DNA]</scope>
    <source>
        <strain evidence="1 2">NCTC10742</strain>
    </source>
</reference>
<sequence>MGEAIVGSEALRSGFLTRGQLRWNYRSVYPGIYLPKHLEPTLALRAESAWLWSHRRGVITGRAAAALHGALWVDDGAPVEILWSNSNPPNGILSRRERIPAGEITRIGGMFVTTPPRTALDLGRRLPRGQAVAHLDALSRATGVEAPAILELTERYRGTKGVRRCREAVGLMDAGAQSPQETKLRLSLIDSGFPRPETQIPVMDDAGYAFAYLDMGWEKLKIAVEYDGEHHRTSDAQYRWDANRLRRLEALDWIVIRVMKGDKPYEIAAWVKRAFQTRESEAMVAKVPA</sequence>
<proteinExistence type="predicted"/>
<dbReference type="Proteomes" id="UP000254291">
    <property type="component" value="Unassembled WGS sequence"/>
</dbReference>
<dbReference type="Gene3D" id="3.40.960.10">
    <property type="entry name" value="VSR Endonuclease"/>
    <property type="match status" value="1"/>
</dbReference>
<keyword evidence="1" id="KW-0436">Ligase</keyword>
<accession>A0A378SIV0</accession>
<dbReference type="InterPro" id="IPR011335">
    <property type="entry name" value="Restrct_endonuc-II-like"/>
</dbReference>
<dbReference type="RefSeq" id="WP_115326896.1">
    <property type="nucleotide sequence ID" value="NZ_JACKST010000096.1"/>
</dbReference>
<dbReference type="AlphaFoldDB" id="A0A378SIV0"/>
<evidence type="ECO:0000313" key="1">
    <source>
        <dbReference type="EMBL" id="STZ42295.1"/>
    </source>
</evidence>
<organism evidence="1 2">
    <name type="scientific">Mycolicibacterium gilvum</name>
    <dbReference type="NCBI Taxonomy" id="1804"/>
    <lineage>
        <taxon>Bacteria</taxon>
        <taxon>Bacillati</taxon>
        <taxon>Actinomycetota</taxon>
        <taxon>Actinomycetes</taxon>
        <taxon>Mycobacteriales</taxon>
        <taxon>Mycobacteriaceae</taxon>
        <taxon>Mycolicibacterium</taxon>
    </lineage>
</organism>
<protein>
    <submittedName>
        <fullName evidence="1">Cullin, a subunit of E3 ubiquitin ligase</fullName>
    </submittedName>
</protein>
<dbReference type="GO" id="GO:0016874">
    <property type="term" value="F:ligase activity"/>
    <property type="evidence" value="ECO:0007669"/>
    <property type="project" value="UniProtKB-KW"/>
</dbReference>
<name>A0A378SIV0_9MYCO</name>
<dbReference type="SUPFAM" id="SSF52980">
    <property type="entry name" value="Restriction endonuclease-like"/>
    <property type="match status" value="1"/>
</dbReference>
<evidence type="ECO:0000313" key="2">
    <source>
        <dbReference type="Proteomes" id="UP000254291"/>
    </source>
</evidence>
<dbReference type="EMBL" id="UGQM01000001">
    <property type="protein sequence ID" value="STZ42295.1"/>
    <property type="molecule type" value="Genomic_DNA"/>
</dbReference>